<evidence type="ECO:0000256" key="2">
    <source>
        <dbReference type="ARBA" id="ARBA00023054"/>
    </source>
</evidence>
<accession>A0A7H9AXU7</accession>
<keyword evidence="2" id="KW-0175">Coiled coil</keyword>
<dbReference type="GeneID" id="59234899"/>
<evidence type="ECO:0000256" key="3">
    <source>
        <dbReference type="SAM" id="MobiDB-lite"/>
    </source>
</evidence>
<comment type="similarity">
    <text evidence="1">Belongs to the SPT2 family.</text>
</comment>
<dbReference type="Pfam" id="PF08243">
    <property type="entry name" value="SPT2"/>
    <property type="match status" value="1"/>
</dbReference>
<proteinExistence type="inferred from homology"/>
<feature type="compositionally biased region" description="Basic residues" evidence="3">
    <location>
        <begin position="69"/>
        <end position="81"/>
    </location>
</feature>
<protein>
    <submittedName>
        <fullName evidence="4">Uncharacterized protein</fullName>
    </submittedName>
</protein>
<feature type="compositionally biased region" description="Basic residues" evidence="3">
    <location>
        <begin position="182"/>
        <end position="193"/>
    </location>
</feature>
<dbReference type="KEGG" id="zmk:HG535_0B02770"/>
<feature type="compositionally biased region" description="Basic and acidic residues" evidence="3">
    <location>
        <begin position="310"/>
        <end position="325"/>
    </location>
</feature>
<sequence length="334" mass="39046">MSFLSKLASLRKSAPAAPIIPNNINTKKDETKEHSLLPQNYIREADPAVQRLKELRRKELLQKGELTTKKKRDSRTSGTRRSKNDDNGATETRFKRKPSNNTALEANRNVAVARKKTEPVKKMSFQELMKQAENNAKEPKVKSDEVSGHKLHLKGLREKSPILNPAKSVELKKSSANERNRKPSSQHLTRHRTVSPEISSLVKIKASQVGLAQPNKKIREKLESKRQDRMHKRREQEYESDMDDFIEDDEEDDGKQSSHDVGFDRNEIWAMFNRGKKRSDYAFDDYEDDDMEANEMEILEEEERARKMARLEDKREEEWLKNHDREKKRRKATR</sequence>
<name>A0A7H9AXU7_ZYGMR</name>
<evidence type="ECO:0000313" key="4">
    <source>
        <dbReference type="EMBL" id="QLG71238.1"/>
    </source>
</evidence>
<dbReference type="OrthoDB" id="4035998at2759"/>
<feature type="compositionally biased region" description="Basic and acidic residues" evidence="3">
    <location>
        <begin position="169"/>
        <end position="181"/>
    </location>
</feature>
<evidence type="ECO:0000313" key="5">
    <source>
        <dbReference type="Proteomes" id="UP000509704"/>
    </source>
</evidence>
<organism evidence="4 5">
    <name type="scientific">Zygotorulaspora mrakii</name>
    <name type="common">Zygosaccharomyces mrakii</name>
    <dbReference type="NCBI Taxonomy" id="42260"/>
    <lineage>
        <taxon>Eukaryota</taxon>
        <taxon>Fungi</taxon>
        <taxon>Dikarya</taxon>
        <taxon>Ascomycota</taxon>
        <taxon>Saccharomycotina</taxon>
        <taxon>Saccharomycetes</taxon>
        <taxon>Saccharomycetales</taxon>
        <taxon>Saccharomycetaceae</taxon>
        <taxon>Zygotorulaspora</taxon>
    </lineage>
</organism>
<evidence type="ECO:0000256" key="1">
    <source>
        <dbReference type="ARBA" id="ARBA00006461"/>
    </source>
</evidence>
<gene>
    <name evidence="4" type="ORF">HG535_0B02770</name>
</gene>
<dbReference type="EMBL" id="CP058605">
    <property type="protein sequence ID" value="QLG71238.1"/>
    <property type="molecule type" value="Genomic_DNA"/>
</dbReference>
<reference evidence="4 5" key="1">
    <citation type="submission" date="2020-07" db="EMBL/GenBank/DDBJ databases">
        <title>The yeast mating-type switching endonuclease HO is a domesticated member of an unorthodox homing genetic element family.</title>
        <authorList>
            <person name="Coughlan A.Y."/>
            <person name="Lombardi L."/>
            <person name="Braun-Galleani S."/>
            <person name="Martos A.R."/>
            <person name="Galeote V."/>
            <person name="Bigey F."/>
            <person name="Dequin S."/>
            <person name="Byrne K.P."/>
            <person name="Wolfe K.H."/>
        </authorList>
    </citation>
    <scope>NUCLEOTIDE SEQUENCE [LARGE SCALE GENOMIC DNA]</scope>
    <source>
        <strain evidence="4 5">NRRL Y-6702</strain>
    </source>
</reference>
<keyword evidence="5" id="KW-1185">Reference proteome</keyword>
<dbReference type="AlphaFoldDB" id="A0A7H9AXU7"/>
<feature type="compositionally biased region" description="Low complexity" evidence="3">
    <location>
        <begin position="14"/>
        <end position="25"/>
    </location>
</feature>
<feature type="compositionally biased region" description="Basic and acidic residues" evidence="3">
    <location>
        <begin position="26"/>
        <end position="35"/>
    </location>
</feature>
<feature type="compositionally biased region" description="Basic and acidic residues" evidence="3">
    <location>
        <begin position="59"/>
        <end position="68"/>
    </location>
</feature>
<dbReference type="Proteomes" id="UP000509704">
    <property type="component" value="Chromosome 2"/>
</dbReference>
<feature type="region of interest" description="Disordered" evidence="3">
    <location>
        <begin position="1"/>
        <end position="42"/>
    </location>
</feature>
<dbReference type="RefSeq" id="XP_037142966.1">
    <property type="nucleotide sequence ID" value="XM_037287071.1"/>
</dbReference>
<dbReference type="InterPro" id="IPR013256">
    <property type="entry name" value="Chromatin_SPT2"/>
</dbReference>
<feature type="region of interest" description="Disordered" evidence="3">
    <location>
        <begin position="131"/>
        <end position="261"/>
    </location>
</feature>
<feature type="compositionally biased region" description="Basic and acidic residues" evidence="3">
    <location>
        <begin position="135"/>
        <end position="148"/>
    </location>
</feature>
<feature type="region of interest" description="Disordered" evidence="3">
    <location>
        <begin position="59"/>
        <end position="118"/>
    </location>
</feature>
<dbReference type="SMART" id="SM00784">
    <property type="entry name" value="SPT2"/>
    <property type="match status" value="1"/>
</dbReference>
<feature type="region of interest" description="Disordered" evidence="3">
    <location>
        <begin position="310"/>
        <end position="334"/>
    </location>
</feature>
<feature type="compositionally biased region" description="Acidic residues" evidence="3">
    <location>
        <begin position="238"/>
        <end position="253"/>
    </location>
</feature>